<dbReference type="InterPro" id="IPR046725">
    <property type="entry name" value="DUF6617"/>
</dbReference>
<dbReference type="EMBL" id="JAHVHP010000001">
    <property type="protein sequence ID" value="MBY5950257.1"/>
    <property type="molecule type" value="Genomic_DNA"/>
</dbReference>
<reference evidence="1 2" key="1">
    <citation type="submission" date="2021-06" db="EMBL/GenBank/DDBJ databases">
        <title>44 bacteria genomes isolated from Dapeng, Shenzhen.</title>
        <authorList>
            <person name="Zheng W."/>
            <person name="Yu S."/>
            <person name="Huang Y."/>
        </authorList>
    </citation>
    <scope>NUCLEOTIDE SEQUENCE [LARGE SCALE GENOMIC DNA]</scope>
    <source>
        <strain evidence="1 2">DP5N14-6</strain>
    </source>
</reference>
<protein>
    <submittedName>
        <fullName evidence="1">Uncharacterized protein</fullName>
    </submittedName>
</protein>
<dbReference type="RefSeq" id="WP_222583255.1">
    <property type="nucleotide sequence ID" value="NZ_JAHVHP010000001.1"/>
</dbReference>
<sequence>MSTELDIYNRILFLDLRPWMISNVSEMKFKQDLNDLEKTYYQVQPSFELSFPNPLSSKRKYYTAHIDYEAIRFLNNLHKAVEEAVNDNEKKYHVHWALTRTLPQKLKELAQVLNERQYQEEQYQPKTGLSSQDKVLADESFIIHYLKHELVRLYMEIQEAYPSLLKQDPLTEEEIYYTYFEQTAPQPSVIVEATKKPLTKAAPIKPDSVEASTFQPISNDVRPEKKGILTFSTIIKNPNRFGSFESKLHESGYIDNDYNFTNKHGAKNELACIYLHLINKGYFNKRQFPGNKEIKDVAIRKFLDHRYATDIDKQFRTYRNDPDAVADYVDTQFWLTQLPNC</sequence>
<organism evidence="1 2">
    <name type="scientific">Algoriphagus marincola</name>
    <dbReference type="NCBI Taxonomy" id="264027"/>
    <lineage>
        <taxon>Bacteria</taxon>
        <taxon>Pseudomonadati</taxon>
        <taxon>Bacteroidota</taxon>
        <taxon>Cytophagia</taxon>
        <taxon>Cytophagales</taxon>
        <taxon>Cyclobacteriaceae</taxon>
        <taxon>Algoriphagus</taxon>
    </lineage>
</organism>
<dbReference type="Pfam" id="PF20322">
    <property type="entry name" value="DUF6617"/>
    <property type="match status" value="1"/>
</dbReference>
<gene>
    <name evidence="1" type="ORF">KUV23_04695</name>
</gene>
<evidence type="ECO:0000313" key="2">
    <source>
        <dbReference type="Proteomes" id="UP000766609"/>
    </source>
</evidence>
<accession>A0ABS7N1T5</accession>
<evidence type="ECO:0000313" key="1">
    <source>
        <dbReference type="EMBL" id="MBY5950257.1"/>
    </source>
</evidence>
<proteinExistence type="predicted"/>
<dbReference type="Proteomes" id="UP000766609">
    <property type="component" value="Unassembled WGS sequence"/>
</dbReference>
<keyword evidence="2" id="KW-1185">Reference proteome</keyword>
<name>A0ABS7N1T5_9BACT</name>
<comment type="caution">
    <text evidence="1">The sequence shown here is derived from an EMBL/GenBank/DDBJ whole genome shotgun (WGS) entry which is preliminary data.</text>
</comment>